<dbReference type="Gene3D" id="3.90.940.20">
    <property type="entry name" value="RPB5-like RNA polymerase subunit"/>
    <property type="match status" value="1"/>
</dbReference>
<evidence type="ECO:0000313" key="3">
    <source>
        <dbReference type="Proteomes" id="UP000015105"/>
    </source>
</evidence>
<dbReference type="InterPro" id="IPR000783">
    <property type="entry name" value="RNA_pol_subH/Rpb5_C"/>
</dbReference>
<name>A0A453HRM1_AEGTS</name>
<feature type="domain" description="RNA polymerase subunit H/Rpb5 C-terminal" evidence="1">
    <location>
        <begin position="1"/>
        <end position="37"/>
    </location>
</feature>
<reference evidence="2" key="3">
    <citation type="journal article" date="2017" name="Nature">
        <title>Genome sequence of the progenitor of the wheat D genome Aegilops tauschii.</title>
        <authorList>
            <person name="Luo M.C."/>
            <person name="Gu Y.Q."/>
            <person name="Puiu D."/>
            <person name="Wang H."/>
            <person name="Twardziok S.O."/>
            <person name="Deal K.R."/>
            <person name="Huo N."/>
            <person name="Zhu T."/>
            <person name="Wang L."/>
            <person name="Wang Y."/>
            <person name="McGuire P.E."/>
            <person name="Liu S."/>
            <person name="Long H."/>
            <person name="Ramasamy R.K."/>
            <person name="Rodriguez J.C."/>
            <person name="Van S.L."/>
            <person name="Yuan L."/>
            <person name="Wang Z."/>
            <person name="Xia Z."/>
            <person name="Xiao L."/>
            <person name="Anderson O.D."/>
            <person name="Ouyang S."/>
            <person name="Liang Y."/>
            <person name="Zimin A.V."/>
            <person name="Pertea G."/>
            <person name="Qi P."/>
            <person name="Bennetzen J.L."/>
            <person name="Dai X."/>
            <person name="Dawson M.W."/>
            <person name="Muller H.G."/>
            <person name="Kugler K."/>
            <person name="Rivarola-Duarte L."/>
            <person name="Spannagl M."/>
            <person name="Mayer K.F.X."/>
            <person name="Lu F.H."/>
            <person name="Bevan M.W."/>
            <person name="Leroy P."/>
            <person name="Li P."/>
            <person name="You F.M."/>
            <person name="Sun Q."/>
            <person name="Liu Z."/>
            <person name="Lyons E."/>
            <person name="Wicker T."/>
            <person name="Salzberg S.L."/>
            <person name="Devos K.M."/>
            <person name="Dvorak J."/>
        </authorList>
    </citation>
    <scope>NUCLEOTIDE SEQUENCE [LARGE SCALE GENOMIC DNA]</scope>
    <source>
        <strain evidence="2">cv. AL8/78</strain>
    </source>
</reference>
<dbReference type="GO" id="GO:0003677">
    <property type="term" value="F:DNA binding"/>
    <property type="evidence" value="ECO:0007669"/>
    <property type="project" value="InterPro"/>
</dbReference>
<dbReference type="Gramene" id="AET4Gv20273700.6">
    <property type="protein sequence ID" value="AET4Gv20273700.6"/>
    <property type="gene ID" value="AET4Gv20273700"/>
</dbReference>
<dbReference type="InterPro" id="IPR035913">
    <property type="entry name" value="RPB5-like_sf"/>
</dbReference>
<reference evidence="2" key="4">
    <citation type="submission" date="2019-03" db="UniProtKB">
        <authorList>
            <consortium name="EnsemblPlants"/>
        </authorList>
    </citation>
    <scope>IDENTIFICATION</scope>
</reference>
<dbReference type="AlphaFoldDB" id="A0A453HRM1"/>
<keyword evidence="3" id="KW-1185">Reference proteome</keyword>
<protein>
    <recommendedName>
        <fullName evidence="1">RNA polymerase subunit H/Rpb5 C-terminal domain-containing protein</fullName>
    </recommendedName>
</protein>
<accession>A0A453HRM1</accession>
<evidence type="ECO:0000313" key="2">
    <source>
        <dbReference type="EnsemblPlants" id="AET4Gv20273700.6"/>
    </source>
</evidence>
<dbReference type="EnsemblPlants" id="AET4Gv20273700.6">
    <property type="protein sequence ID" value="AET4Gv20273700.6"/>
    <property type="gene ID" value="AET4Gv20273700"/>
</dbReference>
<dbReference type="SUPFAM" id="SSF55287">
    <property type="entry name" value="RPB5-like RNA polymerase subunit"/>
    <property type="match status" value="1"/>
</dbReference>
<reference evidence="3" key="1">
    <citation type="journal article" date="2014" name="Science">
        <title>Ancient hybridizations among the ancestral genomes of bread wheat.</title>
        <authorList>
            <consortium name="International Wheat Genome Sequencing Consortium,"/>
            <person name="Marcussen T."/>
            <person name="Sandve S.R."/>
            <person name="Heier L."/>
            <person name="Spannagl M."/>
            <person name="Pfeifer M."/>
            <person name="Jakobsen K.S."/>
            <person name="Wulff B.B."/>
            <person name="Steuernagel B."/>
            <person name="Mayer K.F."/>
            <person name="Olsen O.A."/>
        </authorList>
    </citation>
    <scope>NUCLEOTIDE SEQUENCE [LARGE SCALE GENOMIC DNA]</scope>
    <source>
        <strain evidence="3">cv. AL8/78</strain>
    </source>
</reference>
<organism evidence="2 3">
    <name type="scientific">Aegilops tauschii subsp. strangulata</name>
    <name type="common">Goatgrass</name>
    <dbReference type="NCBI Taxonomy" id="200361"/>
    <lineage>
        <taxon>Eukaryota</taxon>
        <taxon>Viridiplantae</taxon>
        <taxon>Streptophyta</taxon>
        <taxon>Embryophyta</taxon>
        <taxon>Tracheophyta</taxon>
        <taxon>Spermatophyta</taxon>
        <taxon>Magnoliopsida</taxon>
        <taxon>Liliopsida</taxon>
        <taxon>Poales</taxon>
        <taxon>Poaceae</taxon>
        <taxon>BOP clade</taxon>
        <taxon>Pooideae</taxon>
        <taxon>Triticodae</taxon>
        <taxon>Triticeae</taxon>
        <taxon>Triticinae</taxon>
        <taxon>Aegilops</taxon>
    </lineage>
</organism>
<reference evidence="2" key="5">
    <citation type="journal article" date="2021" name="G3 (Bethesda)">
        <title>Aegilops tauschii genome assembly Aet v5.0 features greater sequence contiguity and improved annotation.</title>
        <authorList>
            <person name="Wang L."/>
            <person name="Zhu T."/>
            <person name="Rodriguez J.C."/>
            <person name="Deal K.R."/>
            <person name="Dubcovsky J."/>
            <person name="McGuire P.E."/>
            <person name="Lux T."/>
            <person name="Spannagl M."/>
            <person name="Mayer K.F.X."/>
            <person name="Baldrich P."/>
            <person name="Meyers B.C."/>
            <person name="Huo N."/>
            <person name="Gu Y.Q."/>
            <person name="Zhou H."/>
            <person name="Devos K.M."/>
            <person name="Bennetzen J.L."/>
            <person name="Unver T."/>
            <person name="Budak H."/>
            <person name="Gulick P.J."/>
            <person name="Galiba G."/>
            <person name="Kalapos B."/>
            <person name="Nelson D.R."/>
            <person name="Li P."/>
            <person name="You F.M."/>
            <person name="Luo M.C."/>
            <person name="Dvorak J."/>
        </authorList>
    </citation>
    <scope>NUCLEOTIDE SEQUENCE [LARGE SCALE GENOMIC DNA]</scope>
    <source>
        <strain evidence="2">cv. AL8/78</strain>
    </source>
</reference>
<sequence length="38" mass="4363">MLETDAVARYYGLGKGTVVKFTYDSELTVDHVTYRCIF</sequence>
<dbReference type="Proteomes" id="UP000015105">
    <property type="component" value="Chromosome 4D"/>
</dbReference>
<dbReference type="GO" id="GO:0003899">
    <property type="term" value="F:DNA-directed RNA polymerase activity"/>
    <property type="evidence" value="ECO:0007669"/>
    <property type="project" value="InterPro"/>
</dbReference>
<reference evidence="3" key="2">
    <citation type="journal article" date="2017" name="Nat. Plants">
        <title>The Aegilops tauschii genome reveals multiple impacts of transposons.</title>
        <authorList>
            <person name="Zhao G."/>
            <person name="Zou C."/>
            <person name="Li K."/>
            <person name="Wang K."/>
            <person name="Li T."/>
            <person name="Gao L."/>
            <person name="Zhang X."/>
            <person name="Wang H."/>
            <person name="Yang Z."/>
            <person name="Liu X."/>
            <person name="Jiang W."/>
            <person name="Mao L."/>
            <person name="Kong X."/>
            <person name="Jiao Y."/>
            <person name="Jia J."/>
        </authorList>
    </citation>
    <scope>NUCLEOTIDE SEQUENCE [LARGE SCALE GENOMIC DNA]</scope>
    <source>
        <strain evidence="3">cv. AL8/78</strain>
    </source>
</reference>
<dbReference type="Pfam" id="PF01191">
    <property type="entry name" value="RNA_pol_Rpb5_C"/>
    <property type="match status" value="1"/>
</dbReference>
<dbReference type="GO" id="GO:0006351">
    <property type="term" value="P:DNA-templated transcription"/>
    <property type="evidence" value="ECO:0007669"/>
    <property type="project" value="InterPro"/>
</dbReference>
<proteinExistence type="predicted"/>
<evidence type="ECO:0000259" key="1">
    <source>
        <dbReference type="Pfam" id="PF01191"/>
    </source>
</evidence>